<comment type="caution">
    <text evidence="1">The sequence shown here is derived from an EMBL/GenBank/DDBJ whole genome shotgun (WGS) entry which is preliminary data.</text>
</comment>
<dbReference type="EMBL" id="RBNI01003095">
    <property type="protein sequence ID" value="RUP48681.1"/>
    <property type="molecule type" value="Genomic_DNA"/>
</dbReference>
<evidence type="ECO:0000313" key="1">
    <source>
        <dbReference type="EMBL" id="RUP48681.1"/>
    </source>
</evidence>
<dbReference type="OrthoDB" id="10584387at2759"/>
<dbReference type="Proteomes" id="UP000268093">
    <property type="component" value="Unassembled WGS sequence"/>
</dbReference>
<gene>
    <name evidence="1" type="ORF">BC936DRAFT_144186</name>
</gene>
<sequence length="633" mass="68757">MYLRQTELAVLDAGGVHLLPHLGRVSLARAVDGVLVLAEASVVGDTVEEDFGGVEHLLIVAPVAHILDLRDVRAGQEVLEIRQSLRLSVRKQQLGLDERLARIVQLRLGEPGPGLGLVHPLGELVGAVDAANVLDQYIDGACVDVILLEDGKGLLEQVAANRDVSDVGGVVVVEPIDVVHDPRLVGLDSSQDEKVLEVPVIAEGRVLQHYLLEQFDQLVRQVGRHKRLNGDGHVLGIRRFGQGDGDNLVDQLPPVLVGFLEYVLPEGDVAPLHKVPRLVLEHRILVCDVDELIVAEAFLVANEGEIGVALLAVLADRTGIVQVVLLEERLGVVVRVNQQLEAVALFDLVAELVYRDGPFDRHEQVLDDGLVAADVEEAADDSGCARRVNLLDVDLNVLLQVVMEQLIAELGLFQEVLHLLGIVVVALAADSLHLLHLPRPARCLYVLEVNQRVLAKVHNRAEVVVETLIALVGLEQINEVVRLKLLREFGGNLDDDLQVLADIGRQHLLQAVQSLVNGEAAEVVDGPLRVQHADDALNVVDVGVVLQGALIQPRLLAKTADGDAVVVCEHLIAEDGVGDLRGVDKVDLEQSCLQPGMLWLVVLESIEEEGRGLLDHVLSHEHVDNLRKKQSEE</sequence>
<proteinExistence type="predicted"/>
<evidence type="ECO:0000313" key="2">
    <source>
        <dbReference type="Proteomes" id="UP000268093"/>
    </source>
</evidence>
<protein>
    <submittedName>
        <fullName evidence="1">Uncharacterized protein</fullName>
    </submittedName>
</protein>
<organism evidence="1 2">
    <name type="scientific">Jimgerdemannia flammicorona</name>
    <dbReference type="NCBI Taxonomy" id="994334"/>
    <lineage>
        <taxon>Eukaryota</taxon>
        <taxon>Fungi</taxon>
        <taxon>Fungi incertae sedis</taxon>
        <taxon>Mucoromycota</taxon>
        <taxon>Mucoromycotina</taxon>
        <taxon>Endogonomycetes</taxon>
        <taxon>Endogonales</taxon>
        <taxon>Endogonaceae</taxon>
        <taxon>Jimgerdemannia</taxon>
    </lineage>
</organism>
<accession>A0A433DCV2</accession>
<reference evidence="1 2" key="1">
    <citation type="journal article" date="2018" name="New Phytol.">
        <title>Phylogenomics of Endogonaceae and evolution of mycorrhizas within Mucoromycota.</title>
        <authorList>
            <person name="Chang Y."/>
            <person name="Desiro A."/>
            <person name="Na H."/>
            <person name="Sandor L."/>
            <person name="Lipzen A."/>
            <person name="Clum A."/>
            <person name="Barry K."/>
            <person name="Grigoriev I.V."/>
            <person name="Martin F.M."/>
            <person name="Stajich J.E."/>
            <person name="Smith M.E."/>
            <person name="Bonito G."/>
            <person name="Spatafora J.W."/>
        </authorList>
    </citation>
    <scope>NUCLEOTIDE SEQUENCE [LARGE SCALE GENOMIC DNA]</scope>
    <source>
        <strain evidence="1 2">GMNB39</strain>
    </source>
</reference>
<keyword evidence="2" id="KW-1185">Reference proteome</keyword>
<name>A0A433DCV2_9FUNG</name>